<keyword evidence="2" id="KW-1185">Reference proteome</keyword>
<sequence>MTNDNGTKLVDMAIGKGLKVKSTMFPHKNIHKGTWVSPDGRHVNQIDHILINERFANNITDVRTYRGADCDSDHFLVASNLRVKLKTMSRNMRPEIVRYDVEKLRDSRKAREFPENIQKMAREFNSNPETVDEQWKIIKHTLGNVSEKVLGKAHRTKKPWFNAICQEALKRRKIARERWLNDANNQEEERIFRVKRKEAHNIFRCEKRKYVQNVIREAEQDYRSHNKRQL</sequence>
<evidence type="ECO:0000313" key="1">
    <source>
        <dbReference type="EMBL" id="CAI6344668.1"/>
    </source>
</evidence>
<gene>
    <name evidence="1" type="ORF">MEUPH1_LOCUS1775</name>
</gene>
<reference evidence="1 2" key="1">
    <citation type="submission" date="2023-01" db="EMBL/GenBank/DDBJ databases">
        <authorList>
            <person name="Whitehead M."/>
        </authorList>
    </citation>
    <scope>NUCLEOTIDE SEQUENCE [LARGE SCALE GENOMIC DNA]</scope>
</reference>
<proteinExistence type="predicted"/>
<comment type="caution">
    <text evidence="1">The sequence shown here is derived from an EMBL/GenBank/DDBJ whole genome shotgun (WGS) entry which is preliminary data.</text>
</comment>
<dbReference type="SUPFAM" id="SSF56219">
    <property type="entry name" value="DNase I-like"/>
    <property type="match status" value="1"/>
</dbReference>
<organism evidence="1 2">
    <name type="scientific">Macrosiphum euphorbiae</name>
    <name type="common">potato aphid</name>
    <dbReference type="NCBI Taxonomy" id="13131"/>
    <lineage>
        <taxon>Eukaryota</taxon>
        <taxon>Metazoa</taxon>
        <taxon>Ecdysozoa</taxon>
        <taxon>Arthropoda</taxon>
        <taxon>Hexapoda</taxon>
        <taxon>Insecta</taxon>
        <taxon>Pterygota</taxon>
        <taxon>Neoptera</taxon>
        <taxon>Paraneoptera</taxon>
        <taxon>Hemiptera</taxon>
        <taxon>Sternorrhyncha</taxon>
        <taxon>Aphidomorpha</taxon>
        <taxon>Aphidoidea</taxon>
        <taxon>Aphididae</taxon>
        <taxon>Macrosiphini</taxon>
        <taxon>Macrosiphum</taxon>
    </lineage>
</organism>
<evidence type="ECO:0000313" key="2">
    <source>
        <dbReference type="Proteomes" id="UP001160148"/>
    </source>
</evidence>
<dbReference type="Proteomes" id="UP001160148">
    <property type="component" value="Unassembled WGS sequence"/>
</dbReference>
<evidence type="ECO:0008006" key="3">
    <source>
        <dbReference type="Google" id="ProtNLM"/>
    </source>
</evidence>
<name>A0AAV0VPN0_9HEMI</name>
<dbReference type="Gene3D" id="3.60.10.10">
    <property type="entry name" value="Endonuclease/exonuclease/phosphatase"/>
    <property type="match status" value="1"/>
</dbReference>
<dbReference type="InterPro" id="IPR036691">
    <property type="entry name" value="Endo/exonu/phosph_ase_sf"/>
</dbReference>
<dbReference type="AlphaFoldDB" id="A0AAV0VPN0"/>
<accession>A0AAV0VPN0</accession>
<dbReference type="EMBL" id="CARXXK010000001">
    <property type="protein sequence ID" value="CAI6344668.1"/>
    <property type="molecule type" value="Genomic_DNA"/>
</dbReference>
<protein>
    <recommendedName>
        <fullName evidence="3">Endonuclease/exonuclease/phosphatase domain-containing protein</fullName>
    </recommendedName>
</protein>